<dbReference type="STRING" id="857566.A0A1E3PDH2"/>
<reference evidence="1 2" key="1">
    <citation type="journal article" date="2016" name="Proc. Natl. Acad. Sci. U.S.A.">
        <title>Comparative genomics of biotechnologically important yeasts.</title>
        <authorList>
            <person name="Riley R."/>
            <person name="Haridas S."/>
            <person name="Wolfe K.H."/>
            <person name="Lopes M.R."/>
            <person name="Hittinger C.T."/>
            <person name="Goeker M."/>
            <person name="Salamov A.A."/>
            <person name="Wisecaver J.H."/>
            <person name="Long T.M."/>
            <person name="Calvey C.H."/>
            <person name="Aerts A.L."/>
            <person name="Barry K.W."/>
            <person name="Choi C."/>
            <person name="Clum A."/>
            <person name="Coughlan A.Y."/>
            <person name="Deshpande S."/>
            <person name="Douglass A.P."/>
            <person name="Hanson S.J."/>
            <person name="Klenk H.-P."/>
            <person name="LaButti K.M."/>
            <person name="Lapidus A."/>
            <person name="Lindquist E.A."/>
            <person name="Lipzen A.M."/>
            <person name="Meier-Kolthoff J.P."/>
            <person name="Ohm R.A."/>
            <person name="Otillar R.P."/>
            <person name="Pangilinan J.L."/>
            <person name="Peng Y."/>
            <person name="Rokas A."/>
            <person name="Rosa C.A."/>
            <person name="Scheuner C."/>
            <person name="Sibirny A.A."/>
            <person name="Slot J.C."/>
            <person name="Stielow J.B."/>
            <person name="Sun H."/>
            <person name="Kurtzman C.P."/>
            <person name="Blackwell M."/>
            <person name="Grigoriev I.V."/>
            <person name="Jeffries T.W."/>
        </authorList>
    </citation>
    <scope>NUCLEOTIDE SEQUENCE [LARGE SCALE GENOMIC DNA]</scope>
    <source>
        <strain evidence="1 2">DSM 6958</strain>
    </source>
</reference>
<dbReference type="EMBL" id="KV454414">
    <property type="protein sequence ID" value="ODQ63473.1"/>
    <property type="molecule type" value="Genomic_DNA"/>
</dbReference>
<name>A0A1E3PDH2_9ASCO</name>
<protein>
    <recommendedName>
        <fullName evidence="3">Cytokinin riboside 5'-monophosphate phosphoribohydrolase</fullName>
    </recommendedName>
</protein>
<proteinExistence type="predicted"/>
<dbReference type="Pfam" id="PF03641">
    <property type="entry name" value="Lysine_decarbox"/>
    <property type="match status" value="1"/>
</dbReference>
<dbReference type="SUPFAM" id="SSF102405">
    <property type="entry name" value="MCP/YpsA-like"/>
    <property type="match status" value="1"/>
</dbReference>
<dbReference type="NCBIfam" id="TIGR00730">
    <property type="entry name" value="Rossman fold protein, TIGR00730 family"/>
    <property type="match status" value="1"/>
</dbReference>
<sequence length="216" mass="23057">MTASISTAATTDLASIAPVKKVCVFCGASSGNKDVFTESAVELGQVLAKNNWGLVYGGGTTGLMGSLASSVMASGGQAHGIIPRALISREQKDATPDAALYGKTTIVDDMHTRKRMMGQEADAFVALPGGYGTAEELFEVVTWNQLGIHGCPIVVLNIDGFYDGLLSWIDTAVDRGFIPLGTRDIVVEATSPEQIVEKINNYRVANNRFNLKWEQN</sequence>
<evidence type="ECO:0000313" key="1">
    <source>
        <dbReference type="EMBL" id="ODQ63473.1"/>
    </source>
</evidence>
<dbReference type="InterPro" id="IPR005269">
    <property type="entry name" value="LOG"/>
</dbReference>
<keyword evidence="2" id="KW-1185">Reference proteome</keyword>
<dbReference type="AlphaFoldDB" id="A0A1E3PDH2"/>
<dbReference type="PANTHER" id="PTHR31223">
    <property type="entry name" value="LOG FAMILY PROTEIN YJL055W"/>
    <property type="match status" value="1"/>
</dbReference>
<dbReference type="OrthoDB" id="414463at2759"/>
<organism evidence="1 2">
    <name type="scientific">Nadsonia fulvescens var. elongata DSM 6958</name>
    <dbReference type="NCBI Taxonomy" id="857566"/>
    <lineage>
        <taxon>Eukaryota</taxon>
        <taxon>Fungi</taxon>
        <taxon>Dikarya</taxon>
        <taxon>Ascomycota</taxon>
        <taxon>Saccharomycotina</taxon>
        <taxon>Dipodascomycetes</taxon>
        <taxon>Dipodascales</taxon>
        <taxon>Dipodascales incertae sedis</taxon>
        <taxon>Nadsonia</taxon>
    </lineage>
</organism>
<gene>
    <name evidence="1" type="ORF">NADFUDRAFT_47867</name>
</gene>
<dbReference type="GO" id="GO:0005829">
    <property type="term" value="C:cytosol"/>
    <property type="evidence" value="ECO:0007669"/>
    <property type="project" value="TreeGrafter"/>
</dbReference>
<dbReference type="GO" id="GO:0016799">
    <property type="term" value="F:hydrolase activity, hydrolyzing N-glycosyl compounds"/>
    <property type="evidence" value="ECO:0007669"/>
    <property type="project" value="TreeGrafter"/>
</dbReference>
<dbReference type="Proteomes" id="UP000095009">
    <property type="component" value="Unassembled WGS sequence"/>
</dbReference>
<dbReference type="Gene3D" id="3.40.50.450">
    <property type="match status" value="1"/>
</dbReference>
<accession>A0A1E3PDH2</accession>
<dbReference type="PANTHER" id="PTHR31223:SF70">
    <property type="entry name" value="LOG FAMILY PROTEIN YJL055W"/>
    <property type="match status" value="1"/>
</dbReference>
<dbReference type="InterPro" id="IPR031100">
    <property type="entry name" value="LOG_fam"/>
</dbReference>
<evidence type="ECO:0000313" key="2">
    <source>
        <dbReference type="Proteomes" id="UP000095009"/>
    </source>
</evidence>
<evidence type="ECO:0008006" key="3">
    <source>
        <dbReference type="Google" id="ProtNLM"/>
    </source>
</evidence>
<dbReference type="GO" id="GO:0009691">
    <property type="term" value="P:cytokinin biosynthetic process"/>
    <property type="evidence" value="ECO:0007669"/>
    <property type="project" value="InterPro"/>
</dbReference>